<keyword evidence="1" id="KW-0175">Coiled coil</keyword>
<dbReference type="InterPro" id="IPR042855">
    <property type="entry name" value="V_SNARE_CC"/>
</dbReference>
<name>A0A183B449_9TREM</name>
<dbReference type="Proteomes" id="UP000272942">
    <property type="component" value="Unassembled WGS sequence"/>
</dbReference>
<dbReference type="AlphaFoldDB" id="A0A183B449"/>
<protein>
    <submittedName>
        <fullName evidence="5">V-SNARE coiled-coil homology domain-containing protein</fullName>
    </submittedName>
</protein>
<proteinExistence type="predicted"/>
<evidence type="ECO:0000313" key="3">
    <source>
        <dbReference type="EMBL" id="VDP91255.1"/>
    </source>
</evidence>
<accession>A0A183B449</accession>
<evidence type="ECO:0000313" key="5">
    <source>
        <dbReference type="WBParaSite" id="ECPE_0001402401-mRNA-1"/>
    </source>
</evidence>
<dbReference type="SUPFAM" id="SSF58038">
    <property type="entry name" value="SNARE fusion complex"/>
    <property type="match status" value="1"/>
</dbReference>
<dbReference type="PRINTS" id="PR00219">
    <property type="entry name" value="SYNAPTOBREVN"/>
</dbReference>
<dbReference type="InterPro" id="IPR016444">
    <property type="entry name" value="Synaptobrevin/VAMP"/>
</dbReference>
<dbReference type="GO" id="GO:0016020">
    <property type="term" value="C:membrane"/>
    <property type="evidence" value="ECO:0007669"/>
    <property type="project" value="InterPro"/>
</dbReference>
<dbReference type="EMBL" id="UZAN01056421">
    <property type="protein sequence ID" value="VDP91255.1"/>
    <property type="molecule type" value="Genomic_DNA"/>
</dbReference>
<dbReference type="GO" id="GO:0016192">
    <property type="term" value="P:vesicle-mediated transport"/>
    <property type="evidence" value="ECO:0007669"/>
    <property type="project" value="InterPro"/>
</dbReference>
<dbReference type="PANTHER" id="PTHR45701">
    <property type="entry name" value="SYNAPTOBREVIN FAMILY MEMBER"/>
    <property type="match status" value="1"/>
</dbReference>
<dbReference type="Pfam" id="PF00957">
    <property type="entry name" value="Synaptobrevin"/>
    <property type="match status" value="1"/>
</dbReference>
<dbReference type="OrthoDB" id="10042941at2759"/>
<dbReference type="Gene3D" id="1.20.5.110">
    <property type="match status" value="1"/>
</dbReference>
<dbReference type="WBParaSite" id="ECPE_0001402401-mRNA-1">
    <property type="protein sequence ID" value="ECPE_0001402401-mRNA-1"/>
    <property type="gene ID" value="ECPE_0001402401"/>
</dbReference>
<gene>
    <name evidence="3" type="ORF">ECPE_LOCUS13983</name>
</gene>
<reference evidence="3 4" key="2">
    <citation type="submission" date="2018-11" db="EMBL/GenBank/DDBJ databases">
        <authorList>
            <consortium name="Pathogen Informatics"/>
        </authorList>
    </citation>
    <scope>NUCLEOTIDE SEQUENCE [LARGE SCALE GENOMIC DNA]</scope>
    <source>
        <strain evidence="3 4">Egypt</strain>
    </source>
</reference>
<reference evidence="5" key="1">
    <citation type="submission" date="2016-06" db="UniProtKB">
        <authorList>
            <consortium name="WormBaseParasite"/>
        </authorList>
    </citation>
    <scope>IDENTIFICATION</scope>
</reference>
<organism evidence="5">
    <name type="scientific">Echinostoma caproni</name>
    <dbReference type="NCBI Taxonomy" id="27848"/>
    <lineage>
        <taxon>Eukaryota</taxon>
        <taxon>Metazoa</taxon>
        <taxon>Spiralia</taxon>
        <taxon>Lophotrochozoa</taxon>
        <taxon>Platyhelminthes</taxon>
        <taxon>Trematoda</taxon>
        <taxon>Digenea</taxon>
        <taxon>Plagiorchiida</taxon>
        <taxon>Echinostomata</taxon>
        <taxon>Echinostomatoidea</taxon>
        <taxon>Echinostomatidae</taxon>
        <taxon>Echinostoma</taxon>
    </lineage>
</organism>
<sequence length="98" mass="10974">MSEKAPIVPNKRLQQTQAQVNEVVDIMRVNVDKVLERDKNLSELDGRAGECEFKENVLYHIIVFMSDLVQGIAPLDSPVYLYEVGTPAAKSLEPMKGD</sequence>
<keyword evidence="4" id="KW-1185">Reference proteome</keyword>
<dbReference type="PROSITE" id="PS50892">
    <property type="entry name" value="V_SNARE"/>
    <property type="match status" value="1"/>
</dbReference>
<evidence type="ECO:0000256" key="1">
    <source>
        <dbReference type="PROSITE-ProRule" id="PRU00290"/>
    </source>
</evidence>
<dbReference type="InterPro" id="IPR001388">
    <property type="entry name" value="Synaptobrevin-like"/>
</dbReference>
<feature type="domain" description="V-SNARE coiled-coil homology" evidence="2">
    <location>
        <begin position="12"/>
        <end position="65"/>
    </location>
</feature>
<evidence type="ECO:0000313" key="4">
    <source>
        <dbReference type="Proteomes" id="UP000272942"/>
    </source>
</evidence>
<evidence type="ECO:0000259" key="2">
    <source>
        <dbReference type="PROSITE" id="PS50892"/>
    </source>
</evidence>